<dbReference type="Pfam" id="PF24649">
    <property type="entry name" value="DUF7642"/>
    <property type="match status" value="1"/>
</dbReference>
<feature type="domain" description="DUF7642" evidence="2">
    <location>
        <begin position="103"/>
        <end position="201"/>
    </location>
</feature>
<sequence length="292" mass="32973">MWGRRFLRAVEGLIGMMSGQSIGLLGRSESDEHLLEDPVSEVGNDDEQSGKVLFAASFEELARSHVQYETIIWVLISLLLVLAWGIGFIMLLYLPVRRHVLKKDIASRRLYITYDEIVYKATRPSILPFLGLNKIEKHIPLHLVIDIVIEQGCLQSIYGIHTFRIASIAHQKVAPVDELQFQGVSDPKLLRKVIIIESSRSIREFGHWKTGTFSGDEISRSLTDIPSLNKWQSSSMKLKSSSKHPLLEGEGAVPADLLLHKIEEVRLSVHRLESFVLASHSQTLQDCRMTSN</sequence>
<keyword evidence="1" id="KW-0472">Membrane</keyword>
<organism evidence="3 4">
    <name type="scientific">Canna indica</name>
    <name type="common">Indian-shot</name>
    <dbReference type="NCBI Taxonomy" id="4628"/>
    <lineage>
        <taxon>Eukaryota</taxon>
        <taxon>Viridiplantae</taxon>
        <taxon>Streptophyta</taxon>
        <taxon>Embryophyta</taxon>
        <taxon>Tracheophyta</taxon>
        <taxon>Spermatophyta</taxon>
        <taxon>Magnoliopsida</taxon>
        <taxon>Liliopsida</taxon>
        <taxon>Zingiberales</taxon>
        <taxon>Cannaceae</taxon>
        <taxon>Canna</taxon>
    </lineage>
</organism>
<evidence type="ECO:0000313" key="4">
    <source>
        <dbReference type="Proteomes" id="UP001327560"/>
    </source>
</evidence>
<keyword evidence="4" id="KW-1185">Reference proteome</keyword>
<evidence type="ECO:0000259" key="2">
    <source>
        <dbReference type="Pfam" id="PF24649"/>
    </source>
</evidence>
<keyword evidence="1" id="KW-1133">Transmembrane helix</keyword>
<dbReference type="Proteomes" id="UP001327560">
    <property type="component" value="Chromosome 5"/>
</dbReference>
<evidence type="ECO:0000256" key="1">
    <source>
        <dbReference type="SAM" id="Phobius"/>
    </source>
</evidence>
<dbReference type="PANTHER" id="PTHR35410">
    <property type="entry name" value="EXPRESSED PROTEIN"/>
    <property type="match status" value="1"/>
</dbReference>
<dbReference type="PANTHER" id="PTHR35410:SF2">
    <property type="entry name" value="OS02G0640200 PROTEIN"/>
    <property type="match status" value="1"/>
</dbReference>
<keyword evidence="1" id="KW-0812">Transmembrane</keyword>
<protein>
    <recommendedName>
        <fullName evidence="2">DUF7642 domain-containing protein</fullName>
    </recommendedName>
</protein>
<evidence type="ECO:0000313" key="3">
    <source>
        <dbReference type="EMBL" id="WOL07193.1"/>
    </source>
</evidence>
<gene>
    <name evidence="3" type="ORF">Cni_G15931</name>
</gene>
<feature type="transmembrane region" description="Helical" evidence="1">
    <location>
        <begin position="71"/>
        <end position="94"/>
    </location>
</feature>
<dbReference type="EMBL" id="CP136894">
    <property type="protein sequence ID" value="WOL07193.1"/>
    <property type="molecule type" value="Genomic_DNA"/>
</dbReference>
<reference evidence="3 4" key="1">
    <citation type="submission" date="2023-10" db="EMBL/GenBank/DDBJ databases">
        <title>Chromosome-scale genome assembly provides insights into flower coloration mechanisms of Canna indica.</title>
        <authorList>
            <person name="Li C."/>
        </authorList>
    </citation>
    <scope>NUCLEOTIDE SEQUENCE [LARGE SCALE GENOMIC DNA]</scope>
    <source>
        <tissue evidence="3">Flower</tissue>
    </source>
</reference>
<dbReference type="InterPro" id="IPR056059">
    <property type="entry name" value="DUF7642"/>
</dbReference>
<dbReference type="AlphaFoldDB" id="A0AAQ3KHW0"/>
<accession>A0AAQ3KHW0</accession>
<name>A0AAQ3KHW0_9LILI</name>
<proteinExistence type="predicted"/>